<dbReference type="Gene3D" id="2.60.40.150">
    <property type="entry name" value="C2 domain"/>
    <property type="match status" value="1"/>
</dbReference>
<evidence type="ECO:0000313" key="2">
    <source>
        <dbReference type="EMBL" id="CAF0832356.1"/>
    </source>
</evidence>
<dbReference type="EMBL" id="CAJOBC010000727">
    <property type="protein sequence ID" value="CAF3619443.1"/>
    <property type="molecule type" value="Genomic_DNA"/>
</dbReference>
<dbReference type="PROSITE" id="PS50004">
    <property type="entry name" value="C2"/>
    <property type="match status" value="1"/>
</dbReference>
<dbReference type="EMBL" id="CAJNOQ010000727">
    <property type="protein sequence ID" value="CAF0832356.1"/>
    <property type="molecule type" value="Genomic_DNA"/>
</dbReference>
<reference evidence="2" key="1">
    <citation type="submission" date="2021-02" db="EMBL/GenBank/DDBJ databases">
        <authorList>
            <person name="Nowell W R."/>
        </authorList>
    </citation>
    <scope>NUCLEOTIDE SEQUENCE</scope>
</reference>
<dbReference type="Proteomes" id="UP000681722">
    <property type="component" value="Unassembled WGS sequence"/>
</dbReference>
<organism evidence="2 4">
    <name type="scientific">Didymodactylos carnosus</name>
    <dbReference type="NCBI Taxonomy" id="1234261"/>
    <lineage>
        <taxon>Eukaryota</taxon>
        <taxon>Metazoa</taxon>
        <taxon>Spiralia</taxon>
        <taxon>Gnathifera</taxon>
        <taxon>Rotifera</taxon>
        <taxon>Eurotatoria</taxon>
        <taxon>Bdelloidea</taxon>
        <taxon>Philodinida</taxon>
        <taxon>Philodinidae</taxon>
        <taxon>Didymodactylos</taxon>
    </lineage>
</organism>
<dbReference type="SUPFAM" id="SSF49562">
    <property type="entry name" value="C2 domain (Calcium/lipid-binding domain, CaLB)"/>
    <property type="match status" value="1"/>
</dbReference>
<comment type="caution">
    <text evidence="2">The sequence shown here is derived from an EMBL/GenBank/DDBJ whole genome shotgun (WGS) entry which is preliminary data.</text>
</comment>
<dbReference type="Pfam" id="PF00168">
    <property type="entry name" value="C2"/>
    <property type="match status" value="1"/>
</dbReference>
<dbReference type="OrthoDB" id="419768at2759"/>
<keyword evidence="4" id="KW-1185">Reference proteome</keyword>
<evidence type="ECO:0000259" key="1">
    <source>
        <dbReference type="PROSITE" id="PS50004"/>
    </source>
</evidence>
<sequence>MTSIEGFNTLVTHLDIENQFIKKLTKIDLNNNKKRWKSNLLNLLIDGNDKQKKITHNEAKIIFVDKSQLYIVNDNIPFAIPRSINDVRESMKSRLEKSLLSIKRNEEYINNTITHNDDHQQVDTSVGLLALAQSAQKIAFREILSVDESRLSSITLENDTKQKEKYDPITDFSDAQDLIEFENVLTKHGEIYTVLPPRRPIDMLYMKFCCLFEISRDSNQNCLNIQLHDIIFKFQLTDFILHCGLHIHKPVEQELILERKIQGISKNTQWGMEMKFVSFDWIENQEVELYFILKVESLPTLTKKFIKGTKFHDQCHLHVKNIPHESSKIFLREMIPVCRSKMRSRGYNVGQIEFEAVHWTEKNELSIKIIKITHSKAEKLLQKPETYVEIVFQDPFLIRDIKRTKLAERSYNPNFDEEFVFQLPEKTAISDITIDLVFIEKSSLQHTLTPIGTLTLSKHTDWYPVRHFWAKVEQTPNIRHKDKFLLEGNAAE</sequence>
<dbReference type="InterPro" id="IPR035892">
    <property type="entry name" value="C2_domain_sf"/>
</dbReference>
<feature type="domain" description="C2" evidence="1">
    <location>
        <begin position="346"/>
        <end position="470"/>
    </location>
</feature>
<gene>
    <name evidence="2" type="ORF">GPM918_LOCUS5122</name>
    <name evidence="3" type="ORF">SRO942_LOCUS5122</name>
</gene>
<accession>A0A813V3M5</accession>
<protein>
    <recommendedName>
        <fullName evidence="1">C2 domain-containing protein</fullName>
    </recommendedName>
</protein>
<dbReference type="InterPro" id="IPR000008">
    <property type="entry name" value="C2_dom"/>
</dbReference>
<dbReference type="AlphaFoldDB" id="A0A813V3M5"/>
<proteinExistence type="predicted"/>
<evidence type="ECO:0000313" key="4">
    <source>
        <dbReference type="Proteomes" id="UP000663829"/>
    </source>
</evidence>
<evidence type="ECO:0000313" key="3">
    <source>
        <dbReference type="EMBL" id="CAF3619443.1"/>
    </source>
</evidence>
<name>A0A813V3M5_9BILA</name>
<dbReference type="Proteomes" id="UP000663829">
    <property type="component" value="Unassembled WGS sequence"/>
</dbReference>
<dbReference type="SMART" id="SM00239">
    <property type="entry name" value="C2"/>
    <property type="match status" value="1"/>
</dbReference>